<dbReference type="InterPro" id="IPR029063">
    <property type="entry name" value="SAM-dependent_MTases_sf"/>
</dbReference>
<accession>A0A4Q4U052</accession>
<dbReference type="EMBL" id="QJNU01000003">
    <property type="protein sequence ID" value="RYP11313.1"/>
    <property type="molecule type" value="Genomic_DNA"/>
</dbReference>
<dbReference type="PANTHER" id="PTHR43591:SF102">
    <property type="entry name" value="S-ADENOSYL-L-METHIONINE-DEPENDENT METHYLTRANSFERASE"/>
    <property type="match status" value="1"/>
</dbReference>
<evidence type="ECO:0000313" key="3">
    <source>
        <dbReference type="EMBL" id="RYP11313.1"/>
    </source>
</evidence>
<organism evidence="3 4">
    <name type="scientific">Monosporascus ibericus</name>
    <dbReference type="NCBI Taxonomy" id="155417"/>
    <lineage>
        <taxon>Eukaryota</taxon>
        <taxon>Fungi</taxon>
        <taxon>Dikarya</taxon>
        <taxon>Ascomycota</taxon>
        <taxon>Pezizomycotina</taxon>
        <taxon>Sordariomycetes</taxon>
        <taxon>Xylariomycetidae</taxon>
        <taxon>Xylariales</taxon>
        <taxon>Xylariales incertae sedis</taxon>
        <taxon>Monosporascus</taxon>
    </lineage>
</organism>
<comment type="similarity">
    <text evidence="1">Belongs to the methyltransferase superfamily. LaeA methyltransferase family.</text>
</comment>
<reference evidence="3 4" key="1">
    <citation type="submission" date="2018-06" db="EMBL/GenBank/DDBJ databases">
        <title>Complete Genomes of Monosporascus.</title>
        <authorList>
            <person name="Robinson A.J."/>
            <person name="Natvig D.O."/>
        </authorList>
    </citation>
    <scope>NUCLEOTIDE SEQUENCE [LARGE SCALE GENOMIC DNA]</scope>
    <source>
        <strain evidence="3 4">CBS 110550</strain>
    </source>
</reference>
<protein>
    <recommendedName>
        <fullName evidence="5">Methyltransferase type 11 domain-containing protein</fullName>
    </recommendedName>
</protein>
<feature type="region of interest" description="Disordered" evidence="2">
    <location>
        <begin position="1"/>
        <end position="38"/>
    </location>
</feature>
<dbReference type="Proteomes" id="UP000293360">
    <property type="component" value="Unassembled WGS sequence"/>
</dbReference>
<evidence type="ECO:0000313" key="4">
    <source>
        <dbReference type="Proteomes" id="UP000293360"/>
    </source>
</evidence>
<dbReference type="PANTHER" id="PTHR43591">
    <property type="entry name" value="METHYLTRANSFERASE"/>
    <property type="match status" value="1"/>
</dbReference>
<comment type="caution">
    <text evidence="3">The sequence shown here is derived from an EMBL/GenBank/DDBJ whole genome shotgun (WGS) entry which is preliminary data.</text>
</comment>
<evidence type="ECO:0000256" key="1">
    <source>
        <dbReference type="ARBA" id="ARBA00038158"/>
    </source>
</evidence>
<dbReference type="Pfam" id="PF13489">
    <property type="entry name" value="Methyltransf_23"/>
    <property type="match status" value="1"/>
</dbReference>
<dbReference type="GO" id="GO:0008168">
    <property type="term" value="F:methyltransferase activity"/>
    <property type="evidence" value="ECO:0007669"/>
    <property type="project" value="TreeGrafter"/>
</dbReference>
<evidence type="ECO:0008006" key="5">
    <source>
        <dbReference type="Google" id="ProtNLM"/>
    </source>
</evidence>
<dbReference type="STRING" id="155417.A0A4Q4U052"/>
<dbReference type="SUPFAM" id="SSF53335">
    <property type="entry name" value="S-adenosyl-L-methionine-dependent methyltransferases"/>
    <property type="match status" value="1"/>
</dbReference>
<dbReference type="CDD" id="cd02440">
    <property type="entry name" value="AdoMet_MTases"/>
    <property type="match status" value="1"/>
</dbReference>
<name>A0A4Q4U052_9PEZI</name>
<evidence type="ECO:0000256" key="2">
    <source>
        <dbReference type="SAM" id="MobiDB-lite"/>
    </source>
</evidence>
<proteinExistence type="inferred from homology"/>
<keyword evidence="4" id="KW-1185">Reference proteome</keyword>
<dbReference type="AlphaFoldDB" id="A0A4Q4U052"/>
<sequence length="326" mass="36651">MDDPMDTDSLHGPHAAAYAPPAAHPAPPAHMQSDAASMVTAPSLQIDNRWERDSALGDMSGVSSTMSVASSIYDHVVENGRTYHRYKEGKYMLPNDEVLPPIGHACPYIAYSQLQISNTGNRNMGHRICAPPNVSFEICDAEDEWSFSQKFDFIHMRAIVTCFMDPKAVFAQAYEALEPGGWIELRDPIMPFQFLTPPPENCALKEWGEKIIEAAARIGRHWTNARYYGEWLQELGFVNIVEAREHVGLNPWMKGSRNKHLAVLLGTDMSNGLESMSMALFTRVLGWEPERVHELLEGVRQDMMDPKIHAYSEGVHIYGMKPYDTT</sequence>
<dbReference type="Gene3D" id="3.40.50.150">
    <property type="entry name" value="Vaccinia Virus protein VP39"/>
    <property type="match status" value="1"/>
</dbReference>
<dbReference type="OrthoDB" id="2013972at2759"/>
<gene>
    <name evidence="3" type="ORF">DL764_000131</name>
</gene>